<dbReference type="PANTHER" id="PTHR36926">
    <property type="entry name" value="COLICIN V PRODUCTION PROTEIN"/>
    <property type="match status" value="1"/>
</dbReference>
<evidence type="ECO:0000256" key="4">
    <source>
        <dbReference type="ARBA" id="ARBA00023136"/>
    </source>
</evidence>
<feature type="transmembrane region" description="Helical" evidence="6">
    <location>
        <begin position="60"/>
        <end position="83"/>
    </location>
</feature>
<sequence>MSRPRPVGVPVCAWGRSRPRRRPRAPPRSSRLPASVPRCCRSERAAGPGRAGMMLLEDLGWIDLSMLAVLLMSVVAGVLRGLVSELMSLAGWFVAWLLSQAWGSDVARMLQPQAADSPLARLTGLVFCFIVTLLAWRLLSWLLQQLIQASPLAPLDRLLGAGFGLLRGVLVLWALAMMLSLTPLARQDAWQVSSGIGWIAKVHGWLAPWLPGDWGPAGVSPPAEPAAPVS</sequence>
<name>A0A5C1PX56_9BURK</name>
<dbReference type="KEGG" id="snn:EWH46_05915"/>
<evidence type="ECO:0000256" key="5">
    <source>
        <dbReference type="SAM" id="MobiDB-lite"/>
    </source>
</evidence>
<feature type="compositionally biased region" description="Low complexity" evidence="5">
    <location>
        <begin position="27"/>
        <end position="36"/>
    </location>
</feature>
<keyword evidence="4 6" id="KW-0472">Membrane</keyword>
<evidence type="ECO:0000256" key="1">
    <source>
        <dbReference type="ARBA" id="ARBA00004141"/>
    </source>
</evidence>
<dbReference type="InterPro" id="IPR052719">
    <property type="entry name" value="CvpA-like"/>
</dbReference>
<dbReference type="OrthoDB" id="9810601at2"/>
<evidence type="ECO:0000313" key="7">
    <source>
        <dbReference type="EMBL" id="QEN00363.1"/>
    </source>
</evidence>
<dbReference type="PANTHER" id="PTHR36926:SF1">
    <property type="entry name" value="COLICIN V PRODUCTION PROTEIN"/>
    <property type="match status" value="1"/>
</dbReference>
<evidence type="ECO:0000256" key="3">
    <source>
        <dbReference type="ARBA" id="ARBA00022989"/>
    </source>
</evidence>
<dbReference type="EMBL" id="CP035708">
    <property type="protein sequence ID" value="QEN00363.1"/>
    <property type="molecule type" value="Genomic_DNA"/>
</dbReference>
<evidence type="ECO:0000313" key="8">
    <source>
        <dbReference type="Proteomes" id="UP000323522"/>
    </source>
</evidence>
<protein>
    <submittedName>
        <fullName evidence="7">CvpA family protein</fullName>
    </submittedName>
</protein>
<proteinExistence type="predicted"/>
<evidence type="ECO:0000256" key="6">
    <source>
        <dbReference type="SAM" id="Phobius"/>
    </source>
</evidence>
<keyword evidence="2 6" id="KW-0812">Transmembrane</keyword>
<evidence type="ECO:0000256" key="2">
    <source>
        <dbReference type="ARBA" id="ARBA00022692"/>
    </source>
</evidence>
<dbReference type="Pfam" id="PF02674">
    <property type="entry name" value="Colicin_V"/>
    <property type="match status" value="1"/>
</dbReference>
<keyword evidence="3 6" id="KW-1133">Transmembrane helix</keyword>
<reference evidence="7 8" key="1">
    <citation type="submission" date="2019-02" db="EMBL/GenBank/DDBJ databases">
        <title>Complete Genome Sequence and Methylome Analysis of Sphaerotilus natans subsp. sulfidivorans D-507.</title>
        <authorList>
            <person name="Fomenkov A."/>
            <person name="Gridneva E."/>
            <person name="Smolyakov D."/>
            <person name="Dubinina G."/>
            <person name="Vincze T."/>
            <person name="Grabovich M."/>
            <person name="Roberts R.J."/>
        </authorList>
    </citation>
    <scope>NUCLEOTIDE SEQUENCE [LARGE SCALE GENOMIC DNA]</scope>
    <source>
        <strain evidence="7 8">D-507</strain>
    </source>
</reference>
<dbReference type="GO" id="GO:0016020">
    <property type="term" value="C:membrane"/>
    <property type="evidence" value="ECO:0007669"/>
    <property type="project" value="UniProtKB-SubCell"/>
</dbReference>
<feature type="transmembrane region" description="Helical" evidence="6">
    <location>
        <begin position="159"/>
        <end position="181"/>
    </location>
</feature>
<feature type="region of interest" description="Disordered" evidence="5">
    <location>
        <begin position="1"/>
        <end position="36"/>
    </location>
</feature>
<organism evidence="7 8">
    <name type="scientific">Sphaerotilus sulfidivorans</name>
    <dbReference type="NCBI Taxonomy" id="639200"/>
    <lineage>
        <taxon>Bacteria</taxon>
        <taxon>Pseudomonadati</taxon>
        <taxon>Pseudomonadota</taxon>
        <taxon>Betaproteobacteria</taxon>
        <taxon>Burkholderiales</taxon>
        <taxon>Sphaerotilaceae</taxon>
        <taxon>Sphaerotilus</taxon>
    </lineage>
</organism>
<dbReference type="GO" id="GO:0009403">
    <property type="term" value="P:toxin biosynthetic process"/>
    <property type="evidence" value="ECO:0007669"/>
    <property type="project" value="InterPro"/>
</dbReference>
<dbReference type="Proteomes" id="UP000323522">
    <property type="component" value="Chromosome"/>
</dbReference>
<dbReference type="InterPro" id="IPR003825">
    <property type="entry name" value="Colicin-V_CvpA"/>
</dbReference>
<dbReference type="AlphaFoldDB" id="A0A5C1PX56"/>
<accession>A0A5C1PX56</accession>
<comment type="subcellular location">
    <subcellularLocation>
        <location evidence="1">Membrane</location>
        <topology evidence="1">Multi-pass membrane protein</topology>
    </subcellularLocation>
</comment>
<gene>
    <name evidence="7" type="ORF">EWH46_05915</name>
</gene>
<feature type="transmembrane region" description="Helical" evidence="6">
    <location>
        <begin position="119"/>
        <end position="139"/>
    </location>
</feature>